<reference evidence="3" key="2">
    <citation type="submission" date="2025-09" db="UniProtKB">
        <authorList>
            <consortium name="Ensembl"/>
        </authorList>
    </citation>
    <scope>IDENTIFICATION</scope>
</reference>
<dbReference type="PANTHER" id="PTHR14709:SF1">
    <property type="entry name" value="PROLINE-RICH PROTEIN 12"/>
    <property type="match status" value="1"/>
</dbReference>
<dbReference type="Ensembl" id="ENSPTIT00000010103.1">
    <property type="protein sequence ID" value="ENSPTIP00000006288.1"/>
    <property type="gene ID" value="ENSPTIG00000008236.1"/>
</dbReference>
<reference evidence="3" key="1">
    <citation type="submission" date="2025-08" db="UniProtKB">
        <authorList>
            <consortium name="Ensembl"/>
        </authorList>
    </citation>
    <scope>IDENTIFICATION</scope>
</reference>
<name>A0A8C9JN76_PANTA</name>
<feature type="compositionally biased region" description="Basic and acidic residues" evidence="1">
    <location>
        <begin position="112"/>
        <end position="126"/>
    </location>
</feature>
<organism evidence="3 4">
    <name type="scientific">Panthera tigris altaica</name>
    <name type="common">Siberian tiger</name>
    <dbReference type="NCBI Taxonomy" id="74533"/>
    <lineage>
        <taxon>Eukaryota</taxon>
        <taxon>Metazoa</taxon>
        <taxon>Chordata</taxon>
        <taxon>Craniata</taxon>
        <taxon>Vertebrata</taxon>
        <taxon>Euteleostomi</taxon>
        <taxon>Mammalia</taxon>
        <taxon>Eutheria</taxon>
        <taxon>Laurasiatheria</taxon>
        <taxon>Carnivora</taxon>
        <taxon>Feliformia</taxon>
        <taxon>Felidae</taxon>
        <taxon>Pantherinae</taxon>
        <taxon>Panthera</taxon>
    </lineage>
</organism>
<evidence type="ECO:0000313" key="3">
    <source>
        <dbReference type="Ensembl" id="ENSPTIP00000006288.1"/>
    </source>
</evidence>
<protein>
    <recommendedName>
        <fullName evidence="2">DUF4211 domain-containing protein</fullName>
    </recommendedName>
</protein>
<dbReference type="InterPro" id="IPR025451">
    <property type="entry name" value="DUF4211"/>
</dbReference>
<feature type="compositionally biased region" description="Pro residues" evidence="1">
    <location>
        <begin position="435"/>
        <end position="446"/>
    </location>
</feature>
<dbReference type="AlphaFoldDB" id="A0A8C9JN76"/>
<feature type="compositionally biased region" description="Basic and acidic residues" evidence="1">
    <location>
        <begin position="447"/>
        <end position="461"/>
    </location>
</feature>
<dbReference type="GeneTree" id="ENSGT00440000037417"/>
<proteinExistence type="predicted"/>
<evidence type="ECO:0000259" key="2">
    <source>
        <dbReference type="Pfam" id="PF13926"/>
    </source>
</evidence>
<feature type="domain" description="DUF4211" evidence="2">
    <location>
        <begin position="504"/>
        <end position="609"/>
    </location>
</feature>
<feature type="compositionally biased region" description="Basic and acidic residues" evidence="1">
    <location>
        <begin position="23"/>
        <end position="34"/>
    </location>
</feature>
<dbReference type="Pfam" id="PF13926">
    <property type="entry name" value="DUF4211"/>
    <property type="match status" value="1"/>
</dbReference>
<feature type="compositionally biased region" description="Low complexity" evidence="1">
    <location>
        <begin position="85"/>
        <end position="97"/>
    </location>
</feature>
<feature type="compositionally biased region" description="Basic and acidic residues" evidence="1">
    <location>
        <begin position="415"/>
        <end position="426"/>
    </location>
</feature>
<feature type="compositionally biased region" description="Basic residues" evidence="1">
    <location>
        <begin position="102"/>
        <end position="111"/>
    </location>
</feature>
<dbReference type="Proteomes" id="UP000675900">
    <property type="component" value="Unassembled WGS sequence"/>
</dbReference>
<keyword evidence="4" id="KW-1185">Reference proteome</keyword>
<feature type="compositionally biased region" description="Low complexity" evidence="1">
    <location>
        <begin position="482"/>
        <end position="494"/>
    </location>
</feature>
<evidence type="ECO:0000256" key="1">
    <source>
        <dbReference type="SAM" id="MobiDB-lite"/>
    </source>
</evidence>
<feature type="region of interest" description="Disordered" evidence="1">
    <location>
        <begin position="582"/>
        <end position="601"/>
    </location>
</feature>
<feature type="compositionally biased region" description="Low complexity" evidence="1">
    <location>
        <begin position="391"/>
        <end position="401"/>
    </location>
</feature>
<evidence type="ECO:0000313" key="4">
    <source>
        <dbReference type="Proteomes" id="UP000675900"/>
    </source>
</evidence>
<feature type="compositionally biased region" description="Pro residues" evidence="1">
    <location>
        <begin position="402"/>
        <end position="414"/>
    </location>
</feature>
<feature type="region of interest" description="Disordered" evidence="1">
    <location>
        <begin position="379"/>
        <end position="505"/>
    </location>
</feature>
<accession>A0A8C9JN76</accession>
<feature type="region of interest" description="Disordered" evidence="1">
    <location>
        <begin position="202"/>
        <end position="281"/>
    </location>
</feature>
<dbReference type="InterPro" id="IPR052466">
    <property type="entry name" value="DNA_MethProtect_Complex"/>
</dbReference>
<sequence>CQPRRGCHSSPGAGPGEAEGEEERAGTRWRDTRGAGHLSGPLWGRCQGAGGPDGPRRRGRKPTKAKRDGPPRPRGRPRIHPLEVPTTAGPASASTPTDGAKKPRGRGRGRGRKAEEGGGTRLEPLKPLKIKLSVPKAGEGLGASSGDAVSGADHNSLDSSLTREKIEAKIKEVEEKQPEMKSGFMASFLDFHKELKRNLETLPSFSSDEEDSVAKNRDLQESISSAISALDDPPLAGPKDTSTPDVPSLATEASVPGPPPLPGLPSSNGTPGELGDDGLGAGRGFPVRDEFVIRAEDIPSLKLALQTGREPPPIWRVQKALLQKFTPEIKDGQRQFCATSNYLGYFGDAKNRYQRLYVKFLENVNKKDYVRVCARKPWHRPPVPVRRSGQAKGPASSGASSAPPPKAPAPPPKPETPDKTVCEKPPEQTPETAAPEPPAPEKPSPPRPKEKEKEKERVTRGERKKWLKEAAGNASAGGGPPGSSSDSESSPGAPSEDERAVPGRLLKTRAMREMYRSYVEMLVSTALDPDMIQALEDTHDELYLPPMRKIDGLLNEHKKKVLKRLSLSPALQDALHTFPQLQVEQSGEGSPEEGAVRLRPAGEPYNRKTLSKLKRSVVRAQEFKVELDKSGYYTLYHSLHHYKYHTFLRCRDQ</sequence>
<dbReference type="PANTHER" id="PTHR14709">
    <property type="entry name" value="GLUTAMINE AND SERINE-RICH PROTEIN 1-RELATED"/>
    <property type="match status" value="1"/>
</dbReference>
<feature type="region of interest" description="Disordered" evidence="1">
    <location>
        <begin position="1"/>
        <end position="163"/>
    </location>
</feature>